<evidence type="ECO:0000259" key="1">
    <source>
        <dbReference type="Pfam" id="PF00644"/>
    </source>
</evidence>
<gene>
    <name evidence="2" type="ORF">NSCI0253_LOCUS1891</name>
</gene>
<dbReference type="InterPro" id="IPR012317">
    <property type="entry name" value="Poly(ADP-ribose)pol_cat_dom"/>
</dbReference>
<accession>A0A7S0ZNU7</accession>
<dbReference type="GO" id="GO:0005634">
    <property type="term" value="C:nucleus"/>
    <property type="evidence" value="ECO:0007669"/>
    <property type="project" value="TreeGrafter"/>
</dbReference>
<name>A0A7S0ZNU7_NOCSC</name>
<proteinExistence type="predicted"/>
<dbReference type="Pfam" id="PF00644">
    <property type="entry name" value="PARP"/>
    <property type="match status" value="1"/>
</dbReference>
<dbReference type="EMBL" id="HBFQ01002768">
    <property type="protein sequence ID" value="CAD8827545.1"/>
    <property type="molecule type" value="Transcribed_RNA"/>
</dbReference>
<dbReference type="InterPro" id="IPR051712">
    <property type="entry name" value="ARTD-AVP"/>
</dbReference>
<protein>
    <recommendedName>
        <fullName evidence="1">PARP catalytic domain-containing protein</fullName>
    </recommendedName>
</protein>
<sequence>MITVRDPELLKSLQKFITVSHKRDDNWTRDRGCSLHGVGHLHCSLACAAKNRVPVPTGYTLKGAYRNQNLPLWSKYSVTRSAIAEECSREVGGVPFKAWAGAFETDVGEPLFPGCNEWLLFHGTSFGACRSICQNNFRLSLAGTGCTWKDRDKTRGSPLYGAGAYLAEQLTKADEYSKPASKEELPPGGDSTSDIYAALIVRCVGGRTHLVMTNEIDKEKLLENVLNGPYHSVYGDRVTTLKKPFREIVIYDKDQMFPEFLLLYERSYRKCAE</sequence>
<reference evidence="2" key="1">
    <citation type="submission" date="2021-01" db="EMBL/GenBank/DDBJ databases">
        <authorList>
            <person name="Corre E."/>
            <person name="Pelletier E."/>
            <person name="Niang G."/>
            <person name="Scheremetjew M."/>
            <person name="Finn R."/>
            <person name="Kale V."/>
            <person name="Holt S."/>
            <person name="Cochrane G."/>
            <person name="Meng A."/>
            <person name="Brown T."/>
            <person name="Cohen L."/>
        </authorList>
    </citation>
    <scope>NUCLEOTIDE SEQUENCE</scope>
</reference>
<dbReference type="Gene3D" id="3.90.228.10">
    <property type="match status" value="1"/>
</dbReference>
<feature type="domain" description="PARP catalytic" evidence="1">
    <location>
        <begin position="115"/>
        <end position="184"/>
    </location>
</feature>
<dbReference type="GO" id="GO:0003950">
    <property type="term" value="F:NAD+ poly-ADP-ribosyltransferase activity"/>
    <property type="evidence" value="ECO:0007669"/>
    <property type="project" value="InterPro"/>
</dbReference>
<organism evidence="2">
    <name type="scientific">Noctiluca scintillans</name>
    <name type="common">Sea sparkle</name>
    <name type="synonym">Red tide dinoflagellate</name>
    <dbReference type="NCBI Taxonomy" id="2966"/>
    <lineage>
        <taxon>Eukaryota</taxon>
        <taxon>Sar</taxon>
        <taxon>Alveolata</taxon>
        <taxon>Dinophyceae</taxon>
        <taxon>Noctilucales</taxon>
        <taxon>Noctilucaceae</taxon>
        <taxon>Noctiluca</taxon>
    </lineage>
</organism>
<evidence type="ECO:0000313" key="2">
    <source>
        <dbReference type="EMBL" id="CAD8827545.1"/>
    </source>
</evidence>
<dbReference type="GO" id="GO:1990404">
    <property type="term" value="F:NAD+-protein mono-ADP-ribosyltransferase activity"/>
    <property type="evidence" value="ECO:0007669"/>
    <property type="project" value="TreeGrafter"/>
</dbReference>
<dbReference type="PANTHER" id="PTHR45740">
    <property type="entry name" value="POLY [ADP-RIBOSE] POLYMERASE"/>
    <property type="match status" value="1"/>
</dbReference>
<dbReference type="AlphaFoldDB" id="A0A7S0ZNU7"/>
<dbReference type="PANTHER" id="PTHR45740:SF2">
    <property type="entry name" value="POLY [ADP-RIBOSE] POLYMERASE"/>
    <property type="match status" value="1"/>
</dbReference>
<dbReference type="SUPFAM" id="SSF56399">
    <property type="entry name" value="ADP-ribosylation"/>
    <property type="match status" value="1"/>
</dbReference>